<dbReference type="RefSeq" id="WP_129573749.1">
    <property type="nucleotide sequence ID" value="NZ_CP012672.1"/>
</dbReference>
<evidence type="ECO:0000256" key="2">
    <source>
        <dbReference type="SAM" id="SignalP"/>
    </source>
</evidence>
<dbReference type="PANTHER" id="PTHR34859:SF2">
    <property type="entry name" value="LYSM DOMAIN-CONTAINING PROTEIN"/>
    <property type="match status" value="1"/>
</dbReference>
<feature type="region of interest" description="Disordered" evidence="1">
    <location>
        <begin position="33"/>
        <end position="53"/>
    </location>
</feature>
<evidence type="ECO:0000313" key="4">
    <source>
        <dbReference type="Proteomes" id="UP000295497"/>
    </source>
</evidence>
<protein>
    <recommendedName>
        <fullName evidence="5">EGF-like domain-containing protein</fullName>
    </recommendedName>
</protein>
<proteinExistence type="predicted"/>
<dbReference type="Proteomes" id="UP000295497">
    <property type="component" value="Chromosome"/>
</dbReference>
<reference evidence="3 4" key="1">
    <citation type="submission" date="2015-09" db="EMBL/GenBank/DDBJ databases">
        <title>Sorangium comparison.</title>
        <authorList>
            <person name="Zaburannyi N."/>
            <person name="Bunk B."/>
            <person name="Overmann J."/>
            <person name="Mueller R."/>
        </authorList>
    </citation>
    <scope>NUCLEOTIDE SEQUENCE [LARGE SCALE GENOMIC DNA]</scope>
    <source>
        <strain evidence="3 4">So ce836</strain>
    </source>
</reference>
<feature type="chain" id="PRO_5020552609" description="EGF-like domain-containing protein" evidence="2">
    <location>
        <begin position="24"/>
        <end position="381"/>
    </location>
</feature>
<evidence type="ECO:0000256" key="1">
    <source>
        <dbReference type="SAM" id="MobiDB-lite"/>
    </source>
</evidence>
<evidence type="ECO:0008006" key="5">
    <source>
        <dbReference type="Google" id="ProtNLM"/>
    </source>
</evidence>
<organism evidence="3 4">
    <name type="scientific">Sorangium cellulosum</name>
    <name type="common">Polyangium cellulosum</name>
    <dbReference type="NCBI Taxonomy" id="56"/>
    <lineage>
        <taxon>Bacteria</taxon>
        <taxon>Pseudomonadati</taxon>
        <taxon>Myxococcota</taxon>
        <taxon>Polyangia</taxon>
        <taxon>Polyangiales</taxon>
        <taxon>Polyangiaceae</taxon>
        <taxon>Sorangium</taxon>
    </lineage>
</organism>
<gene>
    <name evidence="3" type="ORF">SOCE836_017070</name>
</gene>
<accession>A0A4P2QIX2</accession>
<feature type="compositionally biased region" description="Acidic residues" evidence="1">
    <location>
        <begin position="33"/>
        <end position="44"/>
    </location>
</feature>
<sequence length="381" mass="38757">MTKRTFMNLSHVASISLSASVLAGCVAGADVTDEDTATDGEAGEAGEAGEIGESREALTAPQGRIAEFFRSESQVAGGVTASGVAIPATSYGRGAGVPLNTCDPGFELQGSLCYPKCNSGYVGVGPVCWQVCPAGYSDDGATCRRDARFTSANNSSCPWYDRCGVTLAKGCSVCPPGYTNDGCTCRIDAHIFGKSSYGRGVGVTPHCRADQDQNGALCYPKCETGYKGVGPVCWLQNLDVNSCQALYDATLAGAALSSGTTMTYGFGVGIEAGATLGAETGVVYGRDGEFGCYLTTCAGVATNVSIGAWGGFSLLDVPFSGVQGPSLVVSAAAGEIVGFQTSEILTTSGQFVGTANNISLSAGVLPIEVGFSSCNTSVQQL</sequence>
<feature type="signal peptide" evidence="2">
    <location>
        <begin position="1"/>
        <end position="23"/>
    </location>
</feature>
<evidence type="ECO:0000313" key="3">
    <source>
        <dbReference type="EMBL" id="AUX29616.1"/>
    </source>
</evidence>
<dbReference type="PANTHER" id="PTHR34859">
    <property type="entry name" value="UNNAMED PRODUCT"/>
    <property type="match status" value="1"/>
</dbReference>
<name>A0A4P2QIX2_SORCE</name>
<dbReference type="PROSITE" id="PS51257">
    <property type="entry name" value="PROKAR_LIPOPROTEIN"/>
    <property type="match status" value="1"/>
</dbReference>
<keyword evidence="2" id="KW-0732">Signal</keyword>
<dbReference type="EMBL" id="CP012672">
    <property type="protein sequence ID" value="AUX29616.1"/>
    <property type="molecule type" value="Genomic_DNA"/>
</dbReference>
<dbReference type="AlphaFoldDB" id="A0A4P2QIX2"/>